<sequence length="528" mass="59109">MADALSSTLIRILRDRDIPYDREAIKAAFADKESQTAVQAWIEEYLSPETLLTKDEAALYATLTKTGEADTLAAQDLSMIQGLSEEETHTAIEELKRSTAAIEKQTETLRLQQNAMSALVKTEKRAVQSRSQIEKAQTRKWDVERGQISAAIEELSQSLIYQTSDLDQQLKGSEANARQTVDSILKSDDKLLLSLQKLASDLDPGKPEDDVLVARIRELCARYIKHTVEGIRTRLDRIYLEALSQSRDTNGHGADGQEAVDLQEELESLYSEILPVAQMSAEQQYLEPALRSIAATNGKGQRRAVKAVTYIHECLVFLINRIETFLQRAQESQCHNMALQFVLDSAKTELKRTDALPGVKPTSPAKSNTQRRRKSSGSQSSLKVRNTRRSSGHLDEDLDPAGQLARNLSITLPAADASDEERITFLERALMDRASKLESHMTSLQSTTETSIASHLLDAHVTLNLLRDSLLADTDYHTVHLVDQELESSVNSFENDIQALQEDLEAVDLYSLQTKNVHKEQLVERWSR</sequence>
<name>A0A194XH88_MOLSC</name>
<dbReference type="GeneID" id="28828012"/>
<feature type="coiled-coil region" evidence="1">
    <location>
        <begin position="92"/>
        <end position="139"/>
    </location>
</feature>
<gene>
    <name evidence="3" type="ORF">LY89DRAFT_716730</name>
</gene>
<proteinExistence type="predicted"/>
<feature type="region of interest" description="Disordered" evidence="2">
    <location>
        <begin position="352"/>
        <end position="399"/>
    </location>
</feature>
<keyword evidence="4" id="KW-1185">Reference proteome</keyword>
<protein>
    <submittedName>
        <fullName evidence="3">Uncharacterized protein</fullName>
    </submittedName>
</protein>
<evidence type="ECO:0000313" key="4">
    <source>
        <dbReference type="Proteomes" id="UP000070700"/>
    </source>
</evidence>
<dbReference type="InParanoid" id="A0A194XH88"/>
<dbReference type="RefSeq" id="XP_018073492.1">
    <property type="nucleotide sequence ID" value="XM_018218286.1"/>
</dbReference>
<dbReference type="AlphaFoldDB" id="A0A194XH88"/>
<dbReference type="OrthoDB" id="5314201at2759"/>
<dbReference type="KEGG" id="psco:LY89DRAFT_716730"/>
<evidence type="ECO:0000313" key="3">
    <source>
        <dbReference type="EMBL" id="KUJ19137.1"/>
    </source>
</evidence>
<dbReference type="EMBL" id="KQ947411">
    <property type="protein sequence ID" value="KUJ19137.1"/>
    <property type="molecule type" value="Genomic_DNA"/>
</dbReference>
<evidence type="ECO:0000256" key="2">
    <source>
        <dbReference type="SAM" id="MobiDB-lite"/>
    </source>
</evidence>
<keyword evidence="1" id="KW-0175">Coiled coil</keyword>
<dbReference type="Proteomes" id="UP000070700">
    <property type="component" value="Unassembled WGS sequence"/>
</dbReference>
<organism evidence="3 4">
    <name type="scientific">Mollisia scopiformis</name>
    <name type="common">Conifer needle endophyte fungus</name>
    <name type="synonym">Phialocephala scopiformis</name>
    <dbReference type="NCBI Taxonomy" id="149040"/>
    <lineage>
        <taxon>Eukaryota</taxon>
        <taxon>Fungi</taxon>
        <taxon>Dikarya</taxon>
        <taxon>Ascomycota</taxon>
        <taxon>Pezizomycotina</taxon>
        <taxon>Leotiomycetes</taxon>
        <taxon>Helotiales</taxon>
        <taxon>Mollisiaceae</taxon>
        <taxon>Mollisia</taxon>
    </lineage>
</organism>
<evidence type="ECO:0000256" key="1">
    <source>
        <dbReference type="SAM" id="Coils"/>
    </source>
</evidence>
<accession>A0A194XH88</accession>
<reference evidence="3 4" key="1">
    <citation type="submission" date="2015-10" db="EMBL/GenBank/DDBJ databases">
        <title>Full genome of DAOMC 229536 Phialocephala scopiformis, a fungal endophyte of spruce producing the potent anti-insectan compound rugulosin.</title>
        <authorList>
            <consortium name="DOE Joint Genome Institute"/>
            <person name="Walker A.K."/>
            <person name="Frasz S.L."/>
            <person name="Seifert K.A."/>
            <person name="Miller J.D."/>
            <person name="Mondo S.J."/>
            <person name="Labutti K."/>
            <person name="Lipzen A."/>
            <person name="Dockter R."/>
            <person name="Kennedy M."/>
            <person name="Grigoriev I.V."/>
            <person name="Spatafora J.W."/>
        </authorList>
    </citation>
    <scope>NUCLEOTIDE SEQUENCE [LARGE SCALE GENOMIC DNA]</scope>
    <source>
        <strain evidence="3 4">CBS 120377</strain>
    </source>
</reference>